<keyword evidence="7" id="KW-1185">Reference proteome</keyword>
<dbReference type="Gene3D" id="1.20.1280.170">
    <property type="entry name" value="Exocyst complex component Exo70"/>
    <property type="match status" value="1"/>
</dbReference>
<dbReference type="SUPFAM" id="SSF74788">
    <property type="entry name" value="Cullin repeat-like"/>
    <property type="match status" value="1"/>
</dbReference>
<evidence type="ECO:0000256" key="1">
    <source>
        <dbReference type="ARBA" id="ARBA00006756"/>
    </source>
</evidence>
<name>A0A843WTW0_COLES</name>
<comment type="function">
    <text evidence="3">Component of the exocyst complex.</text>
</comment>
<organism evidence="6 7">
    <name type="scientific">Colocasia esculenta</name>
    <name type="common">Wild taro</name>
    <name type="synonym">Arum esculentum</name>
    <dbReference type="NCBI Taxonomy" id="4460"/>
    <lineage>
        <taxon>Eukaryota</taxon>
        <taxon>Viridiplantae</taxon>
        <taxon>Streptophyta</taxon>
        <taxon>Embryophyta</taxon>
        <taxon>Tracheophyta</taxon>
        <taxon>Spermatophyta</taxon>
        <taxon>Magnoliopsida</taxon>
        <taxon>Liliopsida</taxon>
        <taxon>Araceae</taxon>
        <taxon>Aroideae</taxon>
        <taxon>Colocasieae</taxon>
        <taxon>Colocasia</taxon>
    </lineage>
</organism>
<dbReference type="InterPro" id="IPR046364">
    <property type="entry name" value="Exo70_C"/>
</dbReference>
<accession>A0A843WTW0</accession>
<evidence type="ECO:0000256" key="2">
    <source>
        <dbReference type="ARBA" id="ARBA00022448"/>
    </source>
</evidence>
<feature type="non-terminal residue" evidence="6">
    <location>
        <position position="1"/>
    </location>
</feature>
<proteinExistence type="inferred from homology"/>
<dbReference type="Pfam" id="PF03081">
    <property type="entry name" value="Exo70_C"/>
    <property type="match status" value="1"/>
</dbReference>
<dbReference type="PANTHER" id="PTHR12542">
    <property type="entry name" value="EXOCYST COMPLEX PROTEIN EXO70"/>
    <property type="match status" value="1"/>
</dbReference>
<dbReference type="GO" id="GO:0000145">
    <property type="term" value="C:exocyst"/>
    <property type="evidence" value="ECO:0007669"/>
    <property type="project" value="InterPro"/>
</dbReference>
<dbReference type="EMBL" id="NMUH01004924">
    <property type="protein sequence ID" value="MQM11266.1"/>
    <property type="molecule type" value="Genomic_DNA"/>
</dbReference>
<evidence type="ECO:0000313" key="7">
    <source>
        <dbReference type="Proteomes" id="UP000652761"/>
    </source>
</evidence>
<comment type="caution">
    <text evidence="6">The sequence shown here is derived from an EMBL/GenBank/DDBJ whole genome shotgun (WGS) entry which is preliminary data.</text>
</comment>
<dbReference type="PANTHER" id="PTHR12542:SF96">
    <property type="entry name" value="EXOCYST COMPLEX COMPONENT EXO70B1"/>
    <property type="match status" value="1"/>
</dbReference>
<keyword evidence="3" id="KW-0653">Protein transport</keyword>
<gene>
    <name evidence="6" type="ORF">Taro_044170</name>
</gene>
<dbReference type="GO" id="GO:0006887">
    <property type="term" value="P:exocytosis"/>
    <property type="evidence" value="ECO:0007669"/>
    <property type="project" value="UniProtKB-KW"/>
</dbReference>
<dbReference type="OrthoDB" id="1922221at2759"/>
<dbReference type="GO" id="GO:0015031">
    <property type="term" value="P:protein transport"/>
    <property type="evidence" value="ECO:0007669"/>
    <property type="project" value="UniProtKB-KW"/>
</dbReference>
<evidence type="ECO:0000256" key="3">
    <source>
        <dbReference type="RuleBase" id="RU365026"/>
    </source>
</evidence>
<evidence type="ECO:0000259" key="5">
    <source>
        <dbReference type="Pfam" id="PF03081"/>
    </source>
</evidence>
<dbReference type="Pfam" id="PF20669">
    <property type="entry name" value="Exo70_N"/>
    <property type="match status" value="1"/>
</dbReference>
<dbReference type="InterPro" id="IPR016159">
    <property type="entry name" value="Cullin_repeat-like_dom_sf"/>
</dbReference>
<feature type="region of interest" description="Disordered" evidence="4">
    <location>
        <begin position="148"/>
        <end position="173"/>
    </location>
</feature>
<dbReference type="Proteomes" id="UP000652761">
    <property type="component" value="Unassembled WGS sequence"/>
</dbReference>
<reference evidence="6" key="1">
    <citation type="submission" date="2017-07" db="EMBL/GenBank/DDBJ databases">
        <title>Taro Niue Genome Assembly and Annotation.</title>
        <authorList>
            <person name="Atibalentja N."/>
            <person name="Keating K."/>
            <person name="Fields C.J."/>
        </authorList>
    </citation>
    <scope>NUCLEOTIDE SEQUENCE</scope>
    <source>
        <strain evidence="6">Niue_2</strain>
        <tissue evidence="6">Leaf</tissue>
    </source>
</reference>
<keyword evidence="3" id="KW-0268">Exocytosis</keyword>
<comment type="similarity">
    <text evidence="1 3">Belongs to the EXO70 family.</text>
</comment>
<dbReference type="AlphaFoldDB" id="A0A843WTW0"/>
<evidence type="ECO:0000313" key="6">
    <source>
        <dbReference type="EMBL" id="MQM11266.1"/>
    </source>
</evidence>
<sequence>MAENGEDKLIAVARHIAKTLGRTDTMTDDIYQIFSTFDGRFSREKLSEDYDRDAAGAEDAVPGFSNPERTLRYLDRQISRFVTSDRPIWSDSADSVAFLDAVDSLLAVVREVEIDAMTPGGKHLLDHAEDLLQQSMFRLKEEFRALIESQSGETAPEPATPAFDTDGEDSDGEDQIPVAHPVADYDIVIDALPSGAIADLHDIAKRMVVAGFGKECAHVYSICRRDFLDESISRLGLHLRSSEEVQSAPWTDVEEEIGRWTKVINIAVRVLFSSERRLCDRVFAGLAAVADLSFSESCRGPAMQLLGFADAVALGTKSPEKLFRILDVYEALRELIPEVDSVFSDQYCSFIRCESGAICKRLGAAIRGIFTELENLIRRDPPKSAVPGGGLHPITRYVMNYLRAACASRRSLEEVMDEEEGGAGAADHDRLSSSLSVQLAWIMELLQGNLEVKSRVYREQALSCVFLMNNGQYILQKVKDSELGPLLGKDWIRRQTARVKQWRSNYQRSTWGKVVEALRVDGGGSPESGMSLAAKTVTDKFRVFDMHFEEIYRTQTGWVIVDEQLRTEVRVSVVGLVLPAYRNLLGRLRYLLEGGREPEKYVKYRVEDVELRIGELLQGNARRFIVAGSLKTMQIHDGSSNICKAGIRDVHTESDTRN</sequence>
<feature type="domain" description="Exocyst complex subunit Exo70 C-terminal" evidence="5">
    <location>
        <begin position="259"/>
        <end position="613"/>
    </location>
</feature>
<protein>
    <recommendedName>
        <fullName evidence="3">Exocyst subunit Exo70 family protein</fullName>
    </recommendedName>
</protein>
<dbReference type="InterPro" id="IPR004140">
    <property type="entry name" value="Exo70"/>
</dbReference>
<keyword evidence="2 3" id="KW-0813">Transport</keyword>
<evidence type="ECO:0000256" key="4">
    <source>
        <dbReference type="SAM" id="MobiDB-lite"/>
    </source>
</evidence>
<dbReference type="GO" id="GO:0005546">
    <property type="term" value="F:phosphatidylinositol-4,5-bisphosphate binding"/>
    <property type="evidence" value="ECO:0007669"/>
    <property type="project" value="InterPro"/>
</dbReference>